<dbReference type="GO" id="GO:0000166">
    <property type="term" value="F:nucleotide binding"/>
    <property type="evidence" value="ECO:0007669"/>
    <property type="project" value="InterPro"/>
</dbReference>
<dbReference type="STRING" id="351605.Gura_2644"/>
<dbReference type="OrthoDB" id="5397754at2"/>
<dbReference type="HOGENOM" id="CLU_1530423_0_0_7"/>
<evidence type="ECO:0008006" key="3">
    <source>
        <dbReference type="Google" id="ProtNLM"/>
    </source>
</evidence>
<dbReference type="InterPro" id="IPR010995">
    <property type="entry name" value="DNA_repair_Rad51/TF_NusA_a-hlx"/>
</dbReference>
<reference evidence="1 2" key="1">
    <citation type="submission" date="2007-05" db="EMBL/GenBank/DDBJ databases">
        <title>Complete sequence of Geobacter uraniireducens Rf4.</title>
        <authorList>
            <consortium name="US DOE Joint Genome Institute"/>
            <person name="Copeland A."/>
            <person name="Lucas S."/>
            <person name="Lapidus A."/>
            <person name="Barry K."/>
            <person name="Detter J.C."/>
            <person name="Glavina del Rio T."/>
            <person name="Hammon N."/>
            <person name="Israni S."/>
            <person name="Dalin E."/>
            <person name="Tice H."/>
            <person name="Pitluck S."/>
            <person name="Chertkov O."/>
            <person name="Brettin T."/>
            <person name="Bruce D."/>
            <person name="Han C."/>
            <person name="Schmutz J."/>
            <person name="Larimer F."/>
            <person name="Land M."/>
            <person name="Hauser L."/>
            <person name="Kyrpides N."/>
            <person name="Mikhailova N."/>
            <person name="Shelobolina E."/>
            <person name="Aklujkar M."/>
            <person name="Lovley D."/>
            <person name="Richardson P."/>
        </authorList>
    </citation>
    <scope>NUCLEOTIDE SEQUENCE [LARGE SCALE GENOMIC DNA]</scope>
    <source>
        <strain evidence="1 2">Rf4</strain>
    </source>
</reference>
<dbReference type="Pfam" id="PF14520">
    <property type="entry name" value="HHH_5"/>
    <property type="match status" value="1"/>
</dbReference>
<protein>
    <recommendedName>
        <fullName evidence="3">Helix-hairpin-helix domain-containing protein</fullName>
    </recommendedName>
</protein>
<keyword evidence="2" id="KW-1185">Reference proteome</keyword>
<dbReference type="AlphaFoldDB" id="A5G4V2"/>
<dbReference type="KEGG" id="gur:Gura_2644"/>
<sequence>MKKKLSELQKLRGVGEVLSGRLVEAGYDTFAKVAAAGEDGLKKIPGINPRLVTSIVEQAGQLVGEAQTTRAQKVENLKRSAAILKEQVQGVALRVRDSFAQEAVGKTGRKVEKEILKVISSLEKVEGKLDTRVKKAGKGLAKAEKRLAALADAGLADIGRGLKKARKSLKRVLAR</sequence>
<accession>A5G4V2</accession>
<name>A5G4V2_GEOUR</name>
<dbReference type="RefSeq" id="WP_011939497.1">
    <property type="nucleotide sequence ID" value="NC_009483.1"/>
</dbReference>
<dbReference type="SUPFAM" id="SSF47794">
    <property type="entry name" value="Rad51 N-terminal domain-like"/>
    <property type="match status" value="1"/>
</dbReference>
<proteinExistence type="predicted"/>
<organism evidence="1 2">
    <name type="scientific">Geotalea uraniireducens (strain Rf4)</name>
    <name type="common">Geobacter uraniireducens</name>
    <dbReference type="NCBI Taxonomy" id="351605"/>
    <lineage>
        <taxon>Bacteria</taxon>
        <taxon>Pseudomonadati</taxon>
        <taxon>Thermodesulfobacteriota</taxon>
        <taxon>Desulfuromonadia</taxon>
        <taxon>Geobacterales</taxon>
        <taxon>Geobacteraceae</taxon>
        <taxon>Geotalea</taxon>
    </lineage>
</organism>
<evidence type="ECO:0000313" key="2">
    <source>
        <dbReference type="Proteomes" id="UP000006695"/>
    </source>
</evidence>
<dbReference type="Gene3D" id="1.10.150.20">
    <property type="entry name" value="5' to 3' exonuclease, C-terminal subdomain"/>
    <property type="match status" value="1"/>
</dbReference>
<evidence type="ECO:0000313" key="1">
    <source>
        <dbReference type="EMBL" id="ABQ26820.1"/>
    </source>
</evidence>
<gene>
    <name evidence="1" type="ordered locus">Gura_2644</name>
</gene>
<dbReference type="EMBL" id="CP000698">
    <property type="protein sequence ID" value="ABQ26820.1"/>
    <property type="molecule type" value="Genomic_DNA"/>
</dbReference>
<dbReference type="Proteomes" id="UP000006695">
    <property type="component" value="Chromosome"/>
</dbReference>